<dbReference type="RefSeq" id="WP_311496042.1">
    <property type="nucleotide sequence ID" value="NZ_JAVRHO010000024.1"/>
</dbReference>
<keyword evidence="2" id="KW-1185">Reference proteome</keyword>
<evidence type="ECO:0000313" key="2">
    <source>
        <dbReference type="Proteomes" id="UP001245285"/>
    </source>
</evidence>
<reference evidence="1 2" key="1">
    <citation type="submission" date="2023-09" db="EMBL/GenBank/DDBJ databases">
        <authorList>
            <person name="Rey-Velasco X."/>
        </authorList>
    </citation>
    <scope>NUCLEOTIDE SEQUENCE [LARGE SCALE GENOMIC DNA]</scope>
    <source>
        <strain evidence="1 2">F260</strain>
    </source>
</reference>
<protein>
    <submittedName>
        <fullName evidence="1">Uncharacterized protein</fullName>
    </submittedName>
</protein>
<dbReference type="EMBL" id="JAVRHO010000024">
    <property type="protein sequence ID" value="MDT0647942.1"/>
    <property type="molecule type" value="Genomic_DNA"/>
</dbReference>
<comment type="caution">
    <text evidence="1">The sequence shown here is derived from an EMBL/GenBank/DDBJ whole genome shotgun (WGS) entry which is preliminary data.</text>
</comment>
<proteinExistence type="predicted"/>
<organism evidence="1 2">
    <name type="scientific">Autumnicola lenta</name>
    <dbReference type="NCBI Taxonomy" id="3075593"/>
    <lineage>
        <taxon>Bacteria</taxon>
        <taxon>Pseudomonadati</taxon>
        <taxon>Bacteroidota</taxon>
        <taxon>Flavobacteriia</taxon>
        <taxon>Flavobacteriales</taxon>
        <taxon>Flavobacteriaceae</taxon>
        <taxon>Autumnicola</taxon>
    </lineage>
</organism>
<evidence type="ECO:0000313" key="1">
    <source>
        <dbReference type="EMBL" id="MDT0647942.1"/>
    </source>
</evidence>
<name>A0ABU3CNK4_9FLAO</name>
<accession>A0ABU3CNK4</accession>
<gene>
    <name evidence="1" type="ORF">RM545_14685</name>
</gene>
<sequence>MKSYFKLLLIFFFFSPFYLITAQISQPEKQYLMLYDNVIGLENTSLYNGVEYVEEYRTINREHQFFPSRDFVEGNLQYDDEIFYDVFLKFDVYNNRLIAALKSGNKETVLQLISEKVDWFQVYEKIFINVGSYENISGFLELLAGSNTSGIYKQYVLDPIEMRDKQFVYYEFKPRDSRYYLLKDNQYFLVDSSKDFINVFPNEKERIRKFYKSNKNLLKASRDQFMKKLYIELNGILMAKNNKI</sequence>
<dbReference type="Proteomes" id="UP001245285">
    <property type="component" value="Unassembled WGS sequence"/>
</dbReference>